<dbReference type="Pfam" id="PF13551">
    <property type="entry name" value="HTH_29"/>
    <property type="match status" value="1"/>
</dbReference>
<organism evidence="1 2">
    <name type="scientific">Saccharothrix lopnurensis</name>
    <dbReference type="NCBI Taxonomy" id="1670621"/>
    <lineage>
        <taxon>Bacteria</taxon>
        <taxon>Bacillati</taxon>
        <taxon>Actinomycetota</taxon>
        <taxon>Actinomycetes</taxon>
        <taxon>Pseudonocardiales</taxon>
        <taxon>Pseudonocardiaceae</taxon>
        <taxon>Saccharothrix</taxon>
    </lineage>
</organism>
<evidence type="ECO:0000313" key="2">
    <source>
        <dbReference type="Proteomes" id="UP001596220"/>
    </source>
</evidence>
<dbReference type="SUPFAM" id="SSF46689">
    <property type="entry name" value="Homeodomain-like"/>
    <property type="match status" value="1"/>
</dbReference>
<protein>
    <submittedName>
        <fullName evidence="1">Helix-turn-helix domain-containing protein</fullName>
    </submittedName>
</protein>
<proteinExistence type="predicted"/>
<dbReference type="EMBL" id="JBHSQO010000080">
    <property type="protein sequence ID" value="MFC6094870.1"/>
    <property type="molecule type" value="Genomic_DNA"/>
</dbReference>
<dbReference type="Proteomes" id="UP001596220">
    <property type="component" value="Unassembled WGS sequence"/>
</dbReference>
<reference evidence="2" key="1">
    <citation type="journal article" date="2019" name="Int. J. Syst. Evol. Microbiol.">
        <title>The Global Catalogue of Microorganisms (GCM) 10K type strain sequencing project: providing services to taxonomists for standard genome sequencing and annotation.</title>
        <authorList>
            <consortium name="The Broad Institute Genomics Platform"/>
            <consortium name="The Broad Institute Genome Sequencing Center for Infectious Disease"/>
            <person name="Wu L."/>
            <person name="Ma J."/>
        </authorList>
    </citation>
    <scope>NUCLEOTIDE SEQUENCE [LARGE SCALE GENOMIC DNA]</scope>
    <source>
        <strain evidence="2">CGMCC 4.7246</strain>
    </source>
</reference>
<evidence type="ECO:0000313" key="1">
    <source>
        <dbReference type="EMBL" id="MFC6094870.1"/>
    </source>
</evidence>
<dbReference type="InterPro" id="IPR009057">
    <property type="entry name" value="Homeodomain-like_sf"/>
</dbReference>
<accession>A0ABW1PGV4</accession>
<dbReference type="InterPro" id="IPR036388">
    <property type="entry name" value="WH-like_DNA-bd_sf"/>
</dbReference>
<sequence length="229" mass="25054">MARGAVTQAQRLQAVRRVLGGERPDDVARRYGVSRAAVFRWAAAYRRDGEAALCDRKAPGRRPLLSPGQRDEVRNLLLGLEPVRAGFSRQLWTKAMVRQVCRERFGVELSQASTTRFLVGERLLPPADQVPSDAGALREAARSGLALGSYANLPHHDGVALSVTWTNRSSWFGLYRGACPGAFSDFCVRLVEDSRRPVLLVGAPPLRELATTARELAGRLVLWPGGGAR</sequence>
<gene>
    <name evidence="1" type="ORF">ACFP3R_36885</name>
</gene>
<comment type="caution">
    <text evidence="1">The sequence shown here is derived from an EMBL/GenBank/DDBJ whole genome shotgun (WGS) entry which is preliminary data.</text>
</comment>
<dbReference type="RefSeq" id="WP_380643542.1">
    <property type="nucleotide sequence ID" value="NZ_JBHSQO010000080.1"/>
</dbReference>
<name>A0ABW1PGV4_9PSEU</name>
<keyword evidence="2" id="KW-1185">Reference proteome</keyword>
<dbReference type="Gene3D" id="1.10.10.10">
    <property type="entry name" value="Winged helix-like DNA-binding domain superfamily/Winged helix DNA-binding domain"/>
    <property type="match status" value="1"/>
</dbReference>